<gene>
    <name evidence="1" type="ORF">F2Q68_00031608</name>
    <name evidence="2" type="ORF">F2Q70_00036408</name>
</gene>
<proteinExistence type="predicted"/>
<evidence type="ECO:0000313" key="2">
    <source>
        <dbReference type="EMBL" id="KAF2587002.1"/>
    </source>
</evidence>
<sequence length="92" mass="10639">MKRKGKGKTYNESLLPLIFPLTWKKFPAGLLPPEVCLSCYSDESMYKGIYTEIEKETEAQYNTRWTHECRQGVDQICPLPSGFNSDRVVNYV</sequence>
<comment type="caution">
    <text evidence="1">The sequence shown here is derived from an EMBL/GenBank/DDBJ whole genome shotgun (WGS) entry which is preliminary data.</text>
</comment>
<dbReference type="EMBL" id="QGKW02002005">
    <property type="protein sequence ID" value="KAF2543874.1"/>
    <property type="molecule type" value="Genomic_DNA"/>
</dbReference>
<reference evidence="1" key="1">
    <citation type="submission" date="2019-12" db="EMBL/GenBank/DDBJ databases">
        <title>Genome sequencing and annotation of Brassica cretica.</title>
        <authorList>
            <person name="Studholme D.J."/>
            <person name="Sarris P.F."/>
        </authorList>
    </citation>
    <scope>NUCLEOTIDE SEQUENCE</scope>
    <source>
        <strain evidence="1">PFS-001/15</strain>
        <strain evidence="2">PFS-102/07</strain>
        <tissue evidence="1">Leaf</tissue>
    </source>
</reference>
<dbReference type="AlphaFoldDB" id="A0A8S9GFV4"/>
<dbReference type="EMBL" id="QGKY02000246">
    <property type="protein sequence ID" value="KAF2587002.1"/>
    <property type="molecule type" value="Genomic_DNA"/>
</dbReference>
<protein>
    <submittedName>
        <fullName evidence="1">Uncharacterized protein</fullName>
    </submittedName>
</protein>
<evidence type="ECO:0000313" key="1">
    <source>
        <dbReference type="EMBL" id="KAF2543874.1"/>
    </source>
</evidence>
<evidence type="ECO:0000313" key="3">
    <source>
        <dbReference type="Proteomes" id="UP000712281"/>
    </source>
</evidence>
<dbReference type="Proteomes" id="UP000712281">
    <property type="component" value="Unassembled WGS sequence"/>
</dbReference>
<name>A0A8S9GFV4_BRACR</name>
<accession>A0A8S9GFV4</accession>
<organism evidence="1 3">
    <name type="scientific">Brassica cretica</name>
    <name type="common">Mustard</name>
    <dbReference type="NCBI Taxonomy" id="69181"/>
    <lineage>
        <taxon>Eukaryota</taxon>
        <taxon>Viridiplantae</taxon>
        <taxon>Streptophyta</taxon>
        <taxon>Embryophyta</taxon>
        <taxon>Tracheophyta</taxon>
        <taxon>Spermatophyta</taxon>
        <taxon>Magnoliopsida</taxon>
        <taxon>eudicotyledons</taxon>
        <taxon>Gunneridae</taxon>
        <taxon>Pentapetalae</taxon>
        <taxon>rosids</taxon>
        <taxon>malvids</taxon>
        <taxon>Brassicales</taxon>
        <taxon>Brassicaceae</taxon>
        <taxon>Brassiceae</taxon>
        <taxon>Brassica</taxon>
    </lineage>
</organism>